<feature type="transmembrane region" description="Helical" evidence="7">
    <location>
        <begin position="105"/>
        <end position="126"/>
    </location>
</feature>
<evidence type="ECO:0000256" key="4">
    <source>
        <dbReference type="ARBA" id="ARBA00023136"/>
    </source>
</evidence>
<gene>
    <name evidence="9" type="ORF">NKR23_g6711</name>
</gene>
<evidence type="ECO:0000256" key="6">
    <source>
        <dbReference type="SAM" id="MobiDB-lite"/>
    </source>
</evidence>
<name>A0AA38RCR6_9PEZI</name>
<evidence type="ECO:0000256" key="5">
    <source>
        <dbReference type="ARBA" id="ARBA00038359"/>
    </source>
</evidence>
<feature type="region of interest" description="Disordered" evidence="6">
    <location>
        <begin position="294"/>
        <end position="319"/>
    </location>
</feature>
<dbReference type="InterPro" id="IPR049326">
    <property type="entry name" value="Rhodopsin_dom_fungi"/>
</dbReference>
<feature type="transmembrane region" description="Helical" evidence="7">
    <location>
        <begin position="23"/>
        <end position="44"/>
    </location>
</feature>
<evidence type="ECO:0000313" key="9">
    <source>
        <dbReference type="EMBL" id="KAJ9143087.1"/>
    </source>
</evidence>
<proteinExistence type="inferred from homology"/>
<sequence>MSTDNGSASSSATDLPRDSRQPNLIACAVITWLASGIFVGLRLYTRRILINVLGPTDWCILAAWIFSAGVTASVLEEVYHGLGLHAWNFDFSEYIEYARAGWYQLVFYFLALCLTKVSILLLYLHIFSFHWVRVAAKVVLAVVVLSNLYIMAVVFTACVPLKAFWDYTLRGSAYCQPNSMWWSNTGLHMSTDFLIWALPLPIIGSLRLPRREKVVLLGLFAMGFFVCFVSILRLWTAIDSEEHPSSDFFYDQAILTYWTLVEVNTAILCACTMTLKPLVGKWLPAMVEPPESGFDGRDPYSADGAGPPLTVGSKPSRGQLRVRTSYDSWLRDFRDFPRKPADVQVVALNDGLNRENTEARPATSRQHQG</sequence>
<feature type="transmembrane region" description="Helical" evidence="7">
    <location>
        <begin position="56"/>
        <end position="75"/>
    </location>
</feature>
<comment type="subcellular location">
    <subcellularLocation>
        <location evidence="1">Membrane</location>
        <topology evidence="1">Multi-pass membrane protein</topology>
    </subcellularLocation>
</comment>
<dbReference type="PANTHER" id="PTHR33048:SF47">
    <property type="entry name" value="INTEGRAL MEMBRANE PROTEIN-RELATED"/>
    <property type="match status" value="1"/>
</dbReference>
<feature type="transmembrane region" description="Helical" evidence="7">
    <location>
        <begin position="185"/>
        <end position="203"/>
    </location>
</feature>
<keyword evidence="10" id="KW-1185">Reference proteome</keyword>
<feature type="domain" description="Rhodopsin" evidence="8">
    <location>
        <begin position="41"/>
        <end position="279"/>
    </location>
</feature>
<comment type="similarity">
    <text evidence="5">Belongs to the SAT4 family.</text>
</comment>
<evidence type="ECO:0000256" key="3">
    <source>
        <dbReference type="ARBA" id="ARBA00022989"/>
    </source>
</evidence>
<evidence type="ECO:0000256" key="2">
    <source>
        <dbReference type="ARBA" id="ARBA00022692"/>
    </source>
</evidence>
<protein>
    <recommendedName>
        <fullName evidence="8">Rhodopsin domain-containing protein</fullName>
    </recommendedName>
</protein>
<dbReference type="Proteomes" id="UP001174694">
    <property type="component" value="Unassembled WGS sequence"/>
</dbReference>
<dbReference type="EMBL" id="JANBVO010000020">
    <property type="protein sequence ID" value="KAJ9143087.1"/>
    <property type="molecule type" value="Genomic_DNA"/>
</dbReference>
<feature type="transmembrane region" description="Helical" evidence="7">
    <location>
        <begin position="215"/>
        <end position="235"/>
    </location>
</feature>
<feature type="region of interest" description="Disordered" evidence="6">
    <location>
        <begin position="348"/>
        <end position="369"/>
    </location>
</feature>
<evidence type="ECO:0000256" key="1">
    <source>
        <dbReference type="ARBA" id="ARBA00004141"/>
    </source>
</evidence>
<reference evidence="9" key="1">
    <citation type="submission" date="2022-07" db="EMBL/GenBank/DDBJ databases">
        <title>Fungi with potential for degradation of polypropylene.</title>
        <authorList>
            <person name="Gostincar C."/>
        </authorList>
    </citation>
    <scope>NUCLEOTIDE SEQUENCE</scope>
    <source>
        <strain evidence="9">EXF-13308</strain>
    </source>
</reference>
<evidence type="ECO:0000256" key="7">
    <source>
        <dbReference type="SAM" id="Phobius"/>
    </source>
</evidence>
<dbReference type="Pfam" id="PF20684">
    <property type="entry name" value="Fung_rhodopsin"/>
    <property type="match status" value="1"/>
</dbReference>
<evidence type="ECO:0000259" key="8">
    <source>
        <dbReference type="Pfam" id="PF20684"/>
    </source>
</evidence>
<feature type="transmembrane region" description="Helical" evidence="7">
    <location>
        <begin position="138"/>
        <end position="165"/>
    </location>
</feature>
<accession>A0AA38RCR6</accession>
<dbReference type="AlphaFoldDB" id="A0AA38RCR6"/>
<dbReference type="InterPro" id="IPR052337">
    <property type="entry name" value="SAT4-like"/>
</dbReference>
<feature type="transmembrane region" description="Helical" evidence="7">
    <location>
        <begin position="255"/>
        <end position="275"/>
    </location>
</feature>
<evidence type="ECO:0000313" key="10">
    <source>
        <dbReference type="Proteomes" id="UP001174694"/>
    </source>
</evidence>
<dbReference type="PANTHER" id="PTHR33048">
    <property type="entry name" value="PTH11-LIKE INTEGRAL MEMBRANE PROTEIN (AFU_ORTHOLOGUE AFUA_5G11245)"/>
    <property type="match status" value="1"/>
</dbReference>
<dbReference type="GO" id="GO:0016020">
    <property type="term" value="C:membrane"/>
    <property type="evidence" value="ECO:0007669"/>
    <property type="project" value="UniProtKB-SubCell"/>
</dbReference>
<comment type="caution">
    <text evidence="9">The sequence shown here is derived from an EMBL/GenBank/DDBJ whole genome shotgun (WGS) entry which is preliminary data.</text>
</comment>
<keyword evidence="4 7" id="KW-0472">Membrane</keyword>
<keyword evidence="3 7" id="KW-1133">Transmembrane helix</keyword>
<organism evidence="9 10">
    <name type="scientific">Pleurostoma richardsiae</name>
    <dbReference type="NCBI Taxonomy" id="41990"/>
    <lineage>
        <taxon>Eukaryota</taxon>
        <taxon>Fungi</taxon>
        <taxon>Dikarya</taxon>
        <taxon>Ascomycota</taxon>
        <taxon>Pezizomycotina</taxon>
        <taxon>Sordariomycetes</taxon>
        <taxon>Sordariomycetidae</taxon>
        <taxon>Calosphaeriales</taxon>
        <taxon>Pleurostomataceae</taxon>
        <taxon>Pleurostoma</taxon>
    </lineage>
</organism>
<keyword evidence="2 7" id="KW-0812">Transmembrane</keyword>